<accession>A0ABM4EF58</accession>
<feature type="region of interest" description="Disordered" evidence="5">
    <location>
        <begin position="504"/>
        <end position="549"/>
    </location>
</feature>
<feature type="compositionally biased region" description="Low complexity" evidence="5">
    <location>
        <begin position="528"/>
        <end position="544"/>
    </location>
</feature>
<evidence type="ECO:0000256" key="6">
    <source>
        <dbReference type="SAM" id="Phobius"/>
    </source>
</evidence>
<evidence type="ECO:0000313" key="8">
    <source>
        <dbReference type="Proteomes" id="UP001652627"/>
    </source>
</evidence>
<keyword evidence="3 4" id="KW-1015">Disulfide bond</keyword>
<keyword evidence="6" id="KW-0812">Transmembrane</keyword>
<feature type="region of interest" description="Disordered" evidence="5">
    <location>
        <begin position="563"/>
        <end position="624"/>
    </location>
</feature>
<feature type="compositionally biased region" description="Polar residues" evidence="5">
    <location>
        <begin position="504"/>
        <end position="513"/>
    </location>
</feature>
<dbReference type="PROSITE" id="PS50287">
    <property type="entry name" value="SRCR_2"/>
    <property type="match status" value="3"/>
</dbReference>
<keyword evidence="6" id="KW-0472">Membrane</keyword>
<evidence type="ECO:0000256" key="3">
    <source>
        <dbReference type="ARBA" id="ARBA00023157"/>
    </source>
</evidence>
<feature type="compositionally biased region" description="Basic and acidic residues" evidence="5">
    <location>
        <begin position="470"/>
        <end position="485"/>
    </location>
</feature>
<feature type="region of interest" description="Disordered" evidence="5">
    <location>
        <begin position="636"/>
        <end position="668"/>
    </location>
</feature>
<dbReference type="InterPro" id="IPR001190">
    <property type="entry name" value="SRCR"/>
</dbReference>
<evidence type="ECO:0000256" key="1">
    <source>
        <dbReference type="ARBA" id="ARBA00022729"/>
    </source>
</evidence>
<evidence type="ECO:0000259" key="7">
    <source>
        <dbReference type="PROSITE" id="PS50287"/>
    </source>
</evidence>
<dbReference type="Pfam" id="PF00530">
    <property type="entry name" value="SRCR"/>
    <property type="match status" value="3"/>
</dbReference>
<dbReference type="InterPro" id="IPR036772">
    <property type="entry name" value="SRCR-like_dom_sf"/>
</dbReference>
<proteinExistence type="predicted"/>
<reference evidence="9" key="1">
    <citation type="submission" date="2025-08" db="UniProtKB">
        <authorList>
            <consortium name="RefSeq"/>
        </authorList>
    </citation>
    <scope>IDENTIFICATION</scope>
    <source>
        <tissue evidence="9">Blood</tissue>
    </source>
</reference>
<feature type="transmembrane region" description="Helical" evidence="6">
    <location>
        <begin position="386"/>
        <end position="409"/>
    </location>
</feature>
<comment type="caution">
    <text evidence="4">Lacks conserved residue(s) required for the propagation of feature annotation.</text>
</comment>
<dbReference type="GeneID" id="106494958"/>
<keyword evidence="2" id="KW-0677">Repeat</keyword>
<dbReference type="RefSeq" id="XP_067151338.1">
    <property type="nucleotide sequence ID" value="XM_067295237.1"/>
</dbReference>
<feature type="region of interest" description="Disordered" evidence="5">
    <location>
        <begin position="1"/>
        <end position="21"/>
    </location>
</feature>
<organism evidence="8 9">
    <name type="scientific">Apteryx mantelli</name>
    <name type="common">North Island brown kiwi</name>
    <dbReference type="NCBI Taxonomy" id="2696672"/>
    <lineage>
        <taxon>Eukaryota</taxon>
        <taxon>Metazoa</taxon>
        <taxon>Chordata</taxon>
        <taxon>Craniata</taxon>
        <taxon>Vertebrata</taxon>
        <taxon>Euteleostomi</taxon>
        <taxon>Archelosauria</taxon>
        <taxon>Archosauria</taxon>
        <taxon>Dinosauria</taxon>
        <taxon>Saurischia</taxon>
        <taxon>Theropoda</taxon>
        <taxon>Coelurosauria</taxon>
        <taxon>Aves</taxon>
        <taxon>Palaeognathae</taxon>
        <taxon>Apterygiformes</taxon>
        <taxon>Apterygidae</taxon>
        <taxon>Apteryx</taxon>
    </lineage>
</organism>
<dbReference type="PRINTS" id="PR00258">
    <property type="entry name" value="SPERACTRCPTR"/>
</dbReference>
<evidence type="ECO:0000256" key="5">
    <source>
        <dbReference type="SAM" id="MobiDB-lite"/>
    </source>
</evidence>
<dbReference type="SUPFAM" id="SSF56487">
    <property type="entry name" value="SRCR-like"/>
    <property type="match status" value="3"/>
</dbReference>
<gene>
    <name evidence="9" type="primary">CD6</name>
</gene>
<keyword evidence="6" id="KW-1133">Transmembrane helix</keyword>
<evidence type="ECO:0000256" key="4">
    <source>
        <dbReference type="PROSITE-ProRule" id="PRU00196"/>
    </source>
</evidence>
<feature type="domain" description="SRCR" evidence="7">
    <location>
        <begin position="148"/>
        <end position="246"/>
    </location>
</feature>
<dbReference type="PANTHER" id="PTHR19331">
    <property type="entry name" value="SCAVENGER RECEPTOR DOMAIN-CONTAINING"/>
    <property type="match status" value="1"/>
</dbReference>
<evidence type="ECO:0000256" key="2">
    <source>
        <dbReference type="ARBA" id="ARBA00022737"/>
    </source>
</evidence>
<feature type="disulfide bond" evidence="4">
    <location>
        <begin position="217"/>
        <end position="227"/>
    </location>
</feature>
<feature type="region of interest" description="Disordered" evidence="5">
    <location>
        <begin position="435"/>
        <end position="485"/>
    </location>
</feature>
<feature type="disulfide bond" evidence="4">
    <location>
        <begin position="315"/>
        <end position="325"/>
    </location>
</feature>
<dbReference type="PANTHER" id="PTHR19331:SF477">
    <property type="entry name" value="T-CELL DIFFERENTIATION ANTIGEN CD6"/>
    <property type="match status" value="1"/>
</dbReference>
<evidence type="ECO:0000313" key="9">
    <source>
        <dbReference type="RefSeq" id="XP_067151338.1"/>
    </source>
</evidence>
<dbReference type="Gene3D" id="3.10.250.10">
    <property type="entry name" value="SRCR-like domain"/>
    <property type="match status" value="3"/>
</dbReference>
<feature type="domain" description="SRCR" evidence="7">
    <location>
        <begin position="251"/>
        <end position="346"/>
    </location>
</feature>
<feature type="domain" description="SRCR" evidence="7">
    <location>
        <begin position="33"/>
        <end position="143"/>
    </location>
</feature>
<keyword evidence="8" id="KW-1185">Reference proteome</keyword>
<sequence length="693" mass="73057">MTQAKPTGPPTSLESSITGNASAEPGVLGMASLHLANESSPCGGTVQALHRGQRIPVCQESWSIAASHALCKHLHCGDAEESSAAGAPAAAPAPFSNEAIPSARNVCAAVTADCSGWERGPCLLKLATMPHCCRAGLARVTCTGPRRLRLAGGRSRCEGRVEMEQAGEWGTVCDDAWDLADADVVCRQLQCGWALHARDNASFGRGSGLILLDDVSCEGHEEHLWDCPATQKHDCSHKEDAGVVCSEHQQWQLSGGRDGCAGRVEVFFRGTWSTVCDSTWYEMEASVLCQMLGCGPPLERPSFNHTLPGKMLYECTSLQPSLADCKWTYNKSAPCHQSRAAGVICNGSQGLQTPAPMETPKPSSVTRLSTGDCLSETARSPLHMPLFILCLVLGALLLLTTLAFIITLLRMRKMNAHTVSSSLLSGPVLVTHSAQGPDVPSGVSNDYRQMPPSLQKEQGRSDLPVAPLLADKDSDSDSDYEHYDFSSKPPVALSTFYNSLRRQPGEQSLSLTPSRAGPFPAEGTAALPSRPRSRASSSSSSSASTEPYCNSSAAAPCPWACPQPPAESTHLHAAPPAHGSTENPRAEPNPADSSSTSSGEWYENVQAAEPAGDPPPQLPALSSLTGFSLQVGQLLPAPQGDMHRTLTPPRAATTMTSRPLPTEAGNWPSLGCPLPSTCPAPGKGVSAAPTPQD</sequence>
<dbReference type="Proteomes" id="UP001652627">
    <property type="component" value="Chromosome 4"/>
</dbReference>
<dbReference type="SMART" id="SM00202">
    <property type="entry name" value="SR"/>
    <property type="match status" value="3"/>
</dbReference>
<keyword evidence="1" id="KW-0732">Signal</keyword>
<name>A0ABM4EF58_9AVES</name>
<protein>
    <submittedName>
        <fullName evidence="9">T-cell differentiation antigen CD6</fullName>
    </submittedName>
</protein>
<feature type="region of interest" description="Disordered" evidence="5">
    <location>
        <begin position="674"/>
        <end position="693"/>
    </location>
</feature>